<keyword evidence="3" id="KW-0442">Lipid degradation</keyword>
<evidence type="ECO:0000256" key="1">
    <source>
        <dbReference type="ARBA" id="ARBA00008668"/>
    </source>
</evidence>
<comment type="similarity">
    <text evidence="1">Belongs to the 'GDSL' lipolytic enzyme family.</text>
</comment>
<reference evidence="5 6" key="1">
    <citation type="journal article" date="2021" name="Nat. Commun.">
        <title>Incipient diploidization of the medicinal plant Perilla within 10,000 years.</title>
        <authorList>
            <person name="Zhang Y."/>
            <person name="Shen Q."/>
            <person name="Leng L."/>
            <person name="Zhang D."/>
            <person name="Chen S."/>
            <person name="Shi Y."/>
            <person name="Ning Z."/>
            <person name="Chen S."/>
        </authorList>
    </citation>
    <scope>NUCLEOTIDE SEQUENCE [LARGE SCALE GENOMIC DNA]</scope>
    <source>
        <strain evidence="6">cv. PC099</strain>
    </source>
</reference>
<comment type="caution">
    <text evidence="5">The sequence shown here is derived from an EMBL/GenBank/DDBJ whole genome shotgun (WGS) entry which is preliminary data.</text>
</comment>
<feature type="chain" id="PRO_5041928857" evidence="4">
    <location>
        <begin position="29"/>
        <end position="375"/>
    </location>
</feature>
<accession>A0AAD4JNA9</accession>
<sequence>MQAAESIEMVIGKWFLIFLMFTLRYSSSVVTPPDAAMFVLGDSSVDCGENNPLNGFLHQNLSRFPCNGSDTTLLPQLLGNLSLSSSHVELFIVVSFSENENAAKKMGFPYSTPFYSQNGSIKGIIDGLNFGSAEATILYRYSGSLSYQSLNQQLRQAFETIQLLELQLGEETANNFIRSSIFYLSFGKDDLTDFFYNKSLGHSSEEFTDILVHQMRNAITSLYASNVRKVICAGVLPLGCAPHVLRNITRKQGCLQELNEVVLYYNKRLEESIVAIDAELVDARLVFCDVYQPVMDFINNPNKYGIEDVRNACCGGVSGCTSTEMACREASTHVWWDLYNPTPAINSLLAHSAWSLSSICRPFSLKHLLLSSSSP</sequence>
<dbReference type="InterPro" id="IPR036514">
    <property type="entry name" value="SGNH_hydro_sf"/>
</dbReference>
<evidence type="ECO:0000313" key="5">
    <source>
        <dbReference type="EMBL" id="KAH6836968.1"/>
    </source>
</evidence>
<dbReference type="GO" id="GO:0016788">
    <property type="term" value="F:hydrolase activity, acting on ester bonds"/>
    <property type="evidence" value="ECO:0007669"/>
    <property type="project" value="InterPro"/>
</dbReference>
<dbReference type="Pfam" id="PF00657">
    <property type="entry name" value="Lipase_GDSL"/>
    <property type="match status" value="1"/>
</dbReference>
<organism evidence="5 6">
    <name type="scientific">Perilla frutescens var. hirtella</name>
    <name type="common">Perilla citriodora</name>
    <name type="synonym">Perilla setoyensis</name>
    <dbReference type="NCBI Taxonomy" id="608512"/>
    <lineage>
        <taxon>Eukaryota</taxon>
        <taxon>Viridiplantae</taxon>
        <taxon>Streptophyta</taxon>
        <taxon>Embryophyta</taxon>
        <taxon>Tracheophyta</taxon>
        <taxon>Spermatophyta</taxon>
        <taxon>Magnoliopsida</taxon>
        <taxon>eudicotyledons</taxon>
        <taxon>Gunneridae</taxon>
        <taxon>Pentapetalae</taxon>
        <taxon>asterids</taxon>
        <taxon>lamiids</taxon>
        <taxon>Lamiales</taxon>
        <taxon>Lamiaceae</taxon>
        <taxon>Nepetoideae</taxon>
        <taxon>Elsholtzieae</taxon>
        <taxon>Perilla</taxon>
    </lineage>
</organism>
<evidence type="ECO:0000313" key="6">
    <source>
        <dbReference type="Proteomes" id="UP001190926"/>
    </source>
</evidence>
<dbReference type="AlphaFoldDB" id="A0AAD4JNA9"/>
<proteinExistence type="inferred from homology"/>
<evidence type="ECO:0000256" key="2">
    <source>
        <dbReference type="ARBA" id="ARBA00022801"/>
    </source>
</evidence>
<dbReference type="Proteomes" id="UP001190926">
    <property type="component" value="Unassembled WGS sequence"/>
</dbReference>
<feature type="signal peptide" evidence="4">
    <location>
        <begin position="1"/>
        <end position="28"/>
    </location>
</feature>
<dbReference type="Gene3D" id="3.40.50.1110">
    <property type="entry name" value="SGNH hydrolase"/>
    <property type="match status" value="1"/>
</dbReference>
<dbReference type="InterPro" id="IPR051058">
    <property type="entry name" value="GDSL_Est/Lipase"/>
</dbReference>
<dbReference type="InterPro" id="IPR001087">
    <property type="entry name" value="GDSL"/>
</dbReference>
<name>A0AAD4JNA9_PERFH</name>
<evidence type="ECO:0000256" key="3">
    <source>
        <dbReference type="ARBA" id="ARBA00022963"/>
    </source>
</evidence>
<dbReference type="GO" id="GO:0016042">
    <property type="term" value="P:lipid catabolic process"/>
    <property type="evidence" value="ECO:0007669"/>
    <property type="project" value="UniProtKB-KW"/>
</dbReference>
<keyword evidence="2" id="KW-0378">Hydrolase</keyword>
<dbReference type="PANTHER" id="PTHR45648">
    <property type="entry name" value="GDSL LIPASE/ACYLHYDROLASE FAMILY PROTEIN (AFU_ORTHOLOGUE AFUA_4G14700)"/>
    <property type="match status" value="1"/>
</dbReference>
<dbReference type="PANTHER" id="PTHR45648:SF7">
    <property type="entry name" value="OS12G0126100 PROTEIN"/>
    <property type="match status" value="1"/>
</dbReference>
<gene>
    <name evidence="5" type="ORF">C2S53_014211</name>
</gene>
<protein>
    <submittedName>
        <fullName evidence="5">Uncharacterized protein</fullName>
    </submittedName>
</protein>
<evidence type="ECO:0000256" key="4">
    <source>
        <dbReference type="SAM" id="SignalP"/>
    </source>
</evidence>
<keyword evidence="6" id="KW-1185">Reference proteome</keyword>
<dbReference type="EMBL" id="SDAM02000019">
    <property type="protein sequence ID" value="KAH6836968.1"/>
    <property type="molecule type" value="Genomic_DNA"/>
</dbReference>
<keyword evidence="4" id="KW-0732">Signal</keyword>
<keyword evidence="3" id="KW-0443">Lipid metabolism</keyword>